<accession>A0AAD7GDC1</accession>
<name>A0AAD7GDC1_MYCRO</name>
<dbReference type="Proteomes" id="UP001221757">
    <property type="component" value="Unassembled WGS sequence"/>
</dbReference>
<evidence type="ECO:0000313" key="1">
    <source>
        <dbReference type="EMBL" id="KAJ7681125.1"/>
    </source>
</evidence>
<comment type="caution">
    <text evidence="1">The sequence shown here is derived from an EMBL/GenBank/DDBJ whole genome shotgun (WGS) entry which is preliminary data.</text>
</comment>
<evidence type="ECO:0008006" key="3">
    <source>
        <dbReference type="Google" id="ProtNLM"/>
    </source>
</evidence>
<sequence>MCFHYLMYLRVIKGKFLGTRWQLVMNLEFKKQSFCQEGHEKETPQMFLGKRIQLIHMLTNSDDSGPMKVYLIMAWAPLIWRMILVIDNIKSSEELYEKVNDHDTALIEGFKWDTGENFSLQSIASGLRKMGFNQNPASVCCANLTWSAEAAMENTLDSASERFHDSAAVGDGEEKIKQVYQTLAKCQRLPPKGGYPFKKNDHVITKMSRKPPSPCKICGSGNHWDKECPDFCLHGAYQEGCSCNDGFPERGGGNALP</sequence>
<dbReference type="EMBL" id="JARKIE010000122">
    <property type="protein sequence ID" value="KAJ7681125.1"/>
    <property type="molecule type" value="Genomic_DNA"/>
</dbReference>
<dbReference type="AlphaFoldDB" id="A0AAD7GDC1"/>
<protein>
    <recommendedName>
        <fullName evidence="3">CCHC-type domain-containing protein</fullName>
    </recommendedName>
</protein>
<reference evidence="1" key="1">
    <citation type="submission" date="2023-03" db="EMBL/GenBank/DDBJ databases">
        <title>Massive genome expansion in bonnet fungi (Mycena s.s.) driven by repeated elements and novel gene families across ecological guilds.</title>
        <authorList>
            <consortium name="Lawrence Berkeley National Laboratory"/>
            <person name="Harder C.B."/>
            <person name="Miyauchi S."/>
            <person name="Viragh M."/>
            <person name="Kuo A."/>
            <person name="Thoen E."/>
            <person name="Andreopoulos B."/>
            <person name="Lu D."/>
            <person name="Skrede I."/>
            <person name="Drula E."/>
            <person name="Henrissat B."/>
            <person name="Morin E."/>
            <person name="Kohler A."/>
            <person name="Barry K."/>
            <person name="LaButti K."/>
            <person name="Morin E."/>
            <person name="Salamov A."/>
            <person name="Lipzen A."/>
            <person name="Mereny Z."/>
            <person name="Hegedus B."/>
            <person name="Baldrian P."/>
            <person name="Stursova M."/>
            <person name="Weitz H."/>
            <person name="Taylor A."/>
            <person name="Grigoriev I.V."/>
            <person name="Nagy L.G."/>
            <person name="Martin F."/>
            <person name="Kauserud H."/>
        </authorList>
    </citation>
    <scope>NUCLEOTIDE SEQUENCE</scope>
    <source>
        <strain evidence="1">CBHHK067</strain>
    </source>
</reference>
<evidence type="ECO:0000313" key="2">
    <source>
        <dbReference type="Proteomes" id="UP001221757"/>
    </source>
</evidence>
<organism evidence="1 2">
    <name type="scientific">Mycena rosella</name>
    <name type="common">Pink bonnet</name>
    <name type="synonym">Agaricus rosellus</name>
    <dbReference type="NCBI Taxonomy" id="1033263"/>
    <lineage>
        <taxon>Eukaryota</taxon>
        <taxon>Fungi</taxon>
        <taxon>Dikarya</taxon>
        <taxon>Basidiomycota</taxon>
        <taxon>Agaricomycotina</taxon>
        <taxon>Agaricomycetes</taxon>
        <taxon>Agaricomycetidae</taxon>
        <taxon>Agaricales</taxon>
        <taxon>Marasmiineae</taxon>
        <taxon>Mycenaceae</taxon>
        <taxon>Mycena</taxon>
    </lineage>
</organism>
<proteinExistence type="predicted"/>
<keyword evidence="2" id="KW-1185">Reference proteome</keyword>
<gene>
    <name evidence="1" type="ORF">B0H17DRAFT_943392</name>
</gene>